<sequence>MTRDGRLERGEQSRRLILRRAAEIASAEGLESLSIGRLAGELGLSKSGVFALFGSKEDLQLATVALAQQSVVDEVVRPALASADPLWTLCEGWLSYSERRVFPGGCFFASVRPEFDGRPGRVRDAIAEAGRKQLSLIARLARDAGLPDPEQLAFEVVALLDAANAASALYDDASAYDRARVALRARIAMPTGTLSSVATPNDTSIASAGSSTI</sequence>
<feature type="DNA-binding region" description="H-T-H motif" evidence="4">
    <location>
        <begin position="34"/>
        <end position="53"/>
    </location>
</feature>
<dbReference type="Pfam" id="PF00440">
    <property type="entry name" value="TetR_N"/>
    <property type="match status" value="1"/>
</dbReference>
<dbReference type="Gene3D" id="1.10.357.10">
    <property type="entry name" value="Tetracycline Repressor, domain 2"/>
    <property type="match status" value="1"/>
</dbReference>
<dbReference type="AlphaFoldDB" id="A0A563EV23"/>
<dbReference type="Proteomes" id="UP000316639">
    <property type="component" value="Unassembled WGS sequence"/>
</dbReference>
<dbReference type="OrthoDB" id="326421at2"/>
<dbReference type="InterPro" id="IPR009057">
    <property type="entry name" value="Homeodomain-like_sf"/>
</dbReference>
<evidence type="ECO:0000256" key="2">
    <source>
        <dbReference type="ARBA" id="ARBA00023125"/>
    </source>
</evidence>
<name>A0A563EV23_9PSEU</name>
<dbReference type="Pfam" id="PF16925">
    <property type="entry name" value="TetR_C_13"/>
    <property type="match status" value="1"/>
</dbReference>
<dbReference type="InterPro" id="IPR011075">
    <property type="entry name" value="TetR_C"/>
</dbReference>
<evidence type="ECO:0000256" key="1">
    <source>
        <dbReference type="ARBA" id="ARBA00023015"/>
    </source>
</evidence>
<keyword evidence="3" id="KW-0804">Transcription</keyword>
<comment type="caution">
    <text evidence="6">The sequence shown here is derived from an EMBL/GenBank/DDBJ whole genome shotgun (WGS) entry which is preliminary data.</text>
</comment>
<protein>
    <submittedName>
        <fullName evidence="6">TetR/AcrR family transcriptional regulator</fullName>
    </submittedName>
</protein>
<dbReference type="SUPFAM" id="SSF46689">
    <property type="entry name" value="Homeodomain-like"/>
    <property type="match status" value="1"/>
</dbReference>
<reference evidence="6 7" key="1">
    <citation type="submission" date="2019-07" db="EMBL/GenBank/DDBJ databases">
        <title>Lentzea xizangensis sp. nov., isolated from Qinghai-Tibetan Plateau Soils.</title>
        <authorList>
            <person name="Huang J."/>
        </authorList>
    </citation>
    <scope>NUCLEOTIDE SEQUENCE [LARGE SCALE GENOMIC DNA]</scope>
    <source>
        <strain evidence="6 7">FXJ1.1311</strain>
    </source>
</reference>
<evidence type="ECO:0000313" key="7">
    <source>
        <dbReference type="Proteomes" id="UP000316639"/>
    </source>
</evidence>
<dbReference type="InterPro" id="IPR036271">
    <property type="entry name" value="Tet_transcr_reg_TetR-rel_C_sf"/>
</dbReference>
<accession>A0A563EV23</accession>
<dbReference type="Gene3D" id="1.10.10.60">
    <property type="entry name" value="Homeodomain-like"/>
    <property type="match status" value="1"/>
</dbReference>
<dbReference type="EMBL" id="VOBR01000008">
    <property type="protein sequence ID" value="TWP51503.1"/>
    <property type="molecule type" value="Genomic_DNA"/>
</dbReference>
<dbReference type="PANTHER" id="PTHR47506">
    <property type="entry name" value="TRANSCRIPTIONAL REGULATORY PROTEIN"/>
    <property type="match status" value="1"/>
</dbReference>
<dbReference type="RefSeq" id="WP_146352287.1">
    <property type="nucleotide sequence ID" value="NZ_VOBR01000008.1"/>
</dbReference>
<dbReference type="PROSITE" id="PS50977">
    <property type="entry name" value="HTH_TETR_2"/>
    <property type="match status" value="1"/>
</dbReference>
<evidence type="ECO:0000256" key="4">
    <source>
        <dbReference type="PROSITE-ProRule" id="PRU00335"/>
    </source>
</evidence>
<organism evidence="6 7">
    <name type="scientific">Lentzea tibetensis</name>
    <dbReference type="NCBI Taxonomy" id="2591470"/>
    <lineage>
        <taxon>Bacteria</taxon>
        <taxon>Bacillati</taxon>
        <taxon>Actinomycetota</taxon>
        <taxon>Actinomycetes</taxon>
        <taxon>Pseudonocardiales</taxon>
        <taxon>Pseudonocardiaceae</taxon>
        <taxon>Lentzea</taxon>
    </lineage>
</organism>
<feature type="domain" description="HTH tetR-type" evidence="5">
    <location>
        <begin position="11"/>
        <end position="71"/>
    </location>
</feature>
<evidence type="ECO:0000313" key="6">
    <source>
        <dbReference type="EMBL" id="TWP51503.1"/>
    </source>
</evidence>
<keyword evidence="7" id="KW-1185">Reference proteome</keyword>
<proteinExistence type="predicted"/>
<dbReference type="PANTHER" id="PTHR47506:SF6">
    <property type="entry name" value="HTH-TYPE TRANSCRIPTIONAL REPRESSOR NEMR"/>
    <property type="match status" value="1"/>
</dbReference>
<keyword evidence="2 4" id="KW-0238">DNA-binding</keyword>
<evidence type="ECO:0000259" key="5">
    <source>
        <dbReference type="PROSITE" id="PS50977"/>
    </source>
</evidence>
<dbReference type="InterPro" id="IPR001647">
    <property type="entry name" value="HTH_TetR"/>
</dbReference>
<keyword evidence="1" id="KW-0805">Transcription regulation</keyword>
<dbReference type="GO" id="GO:0003677">
    <property type="term" value="F:DNA binding"/>
    <property type="evidence" value="ECO:0007669"/>
    <property type="project" value="UniProtKB-UniRule"/>
</dbReference>
<dbReference type="SUPFAM" id="SSF48498">
    <property type="entry name" value="Tetracyclin repressor-like, C-terminal domain"/>
    <property type="match status" value="1"/>
</dbReference>
<gene>
    <name evidence="6" type="ORF">FKR81_14960</name>
</gene>
<evidence type="ECO:0000256" key="3">
    <source>
        <dbReference type="ARBA" id="ARBA00023163"/>
    </source>
</evidence>